<dbReference type="Gene3D" id="3.40.50.1240">
    <property type="entry name" value="Phosphoglycerate mutase-like"/>
    <property type="match status" value="1"/>
</dbReference>
<name>E6M340_9ACTO</name>
<keyword evidence="2" id="KW-1185">Reference proteome</keyword>
<evidence type="ECO:0000313" key="2">
    <source>
        <dbReference type="Proteomes" id="UP000003343"/>
    </source>
</evidence>
<dbReference type="Proteomes" id="UP000003343">
    <property type="component" value="Unassembled WGS sequence"/>
</dbReference>
<proteinExistence type="predicted"/>
<dbReference type="SUPFAM" id="SSF53254">
    <property type="entry name" value="Phosphoglycerate mutase-like"/>
    <property type="match status" value="1"/>
</dbReference>
<gene>
    <name evidence="1" type="ORF">HMPREF0576_0745</name>
</gene>
<dbReference type="InterPro" id="IPR050275">
    <property type="entry name" value="PGM_Phosphatase"/>
</dbReference>
<sequence>MRATQQNKLEARKRAKVGWAQKGITLRLVLIRHGETDSNLSGALDTAWPGRPLNATGREQAVALVDKFHKLVGSAPQRLACSFILRTRQTAEPLAQAFNIPVQVDPDLREVRAGALEMSTTLEDTREYLDTAIGWVTGDLKRRMPGAESGADTLARFDRGIARLCAGLEDDPEATVAVVIHGAIMRVWGANRIEGLTLDLLAQFPCQNCSLTLATGSPTAGWKAELWSDRHLEDWSVVPGGKPRTSKEAREHLESVLLS</sequence>
<dbReference type="GO" id="GO:0005737">
    <property type="term" value="C:cytoplasm"/>
    <property type="evidence" value="ECO:0007669"/>
    <property type="project" value="TreeGrafter"/>
</dbReference>
<dbReference type="Pfam" id="PF00300">
    <property type="entry name" value="His_Phos_1"/>
    <property type="match status" value="1"/>
</dbReference>
<dbReference type="SMART" id="SM00855">
    <property type="entry name" value="PGAM"/>
    <property type="match status" value="1"/>
</dbReference>
<dbReference type="InterPro" id="IPR001345">
    <property type="entry name" value="PG/BPGM_mutase_AS"/>
</dbReference>
<comment type="caution">
    <text evidence="1">The sequence shown here is derived from an EMBL/GenBank/DDBJ whole genome shotgun (WGS) entry which is preliminary data.</text>
</comment>
<dbReference type="PANTHER" id="PTHR48100">
    <property type="entry name" value="BROAD-SPECIFICITY PHOSPHATASE YOR283W-RELATED"/>
    <property type="match status" value="1"/>
</dbReference>
<dbReference type="CDD" id="cd07067">
    <property type="entry name" value="HP_PGM_like"/>
    <property type="match status" value="1"/>
</dbReference>
<dbReference type="InterPro" id="IPR029033">
    <property type="entry name" value="His_PPase_superfam"/>
</dbReference>
<dbReference type="PANTHER" id="PTHR48100:SF58">
    <property type="entry name" value="PE-PGRS FAMILY PROTEIN PE_PGRS11"/>
    <property type="match status" value="1"/>
</dbReference>
<dbReference type="InterPro" id="IPR013078">
    <property type="entry name" value="His_Pase_superF_clade-1"/>
</dbReference>
<evidence type="ECO:0000313" key="1">
    <source>
        <dbReference type="EMBL" id="EFU82376.1"/>
    </source>
</evidence>
<dbReference type="EMBL" id="AEPZ01000005">
    <property type="protein sequence ID" value="EFU82376.1"/>
    <property type="molecule type" value="Genomic_DNA"/>
</dbReference>
<dbReference type="PROSITE" id="PS00175">
    <property type="entry name" value="PG_MUTASE"/>
    <property type="match status" value="1"/>
</dbReference>
<protein>
    <submittedName>
        <fullName evidence="1">Phosphoglycerate mutase family protein</fullName>
    </submittedName>
</protein>
<dbReference type="HOGENOM" id="CLU_033323_9_5_11"/>
<accession>E6M340</accession>
<organism evidence="1 2">
    <name type="scientific">Mobiluncus holmesii ATCC 35242</name>
    <dbReference type="NCBI Taxonomy" id="887899"/>
    <lineage>
        <taxon>Bacteria</taxon>
        <taxon>Bacillati</taxon>
        <taxon>Actinomycetota</taxon>
        <taxon>Actinomycetes</taxon>
        <taxon>Actinomycetales</taxon>
        <taxon>Actinomycetaceae</taxon>
        <taxon>Mobiluncus</taxon>
    </lineage>
</organism>
<dbReference type="GO" id="GO:0016791">
    <property type="term" value="F:phosphatase activity"/>
    <property type="evidence" value="ECO:0007669"/>
    <property type="project" value="TreeGrafter"/>
</dbReference>
<reference evidence="1 2" key="1">
    <citation type="submission" date="2010-12" db="EMBL/GenBank/DDBJ databases">
        <authorList>
            <person name="Muzny D."/>
            <person name="Qin X."/>
            <person name="Deng J."/>
            <person name="Jiang H."/>
            <person name="Liu Y."/>
            <person name="Qu J."/>
            <person name="Song X.-Z."/>
            <person name="Zhang L."/>
            <person name="Thornton R."/>
            <person name="Coyle M."/>
            <person name="Francisco L."/>
            <person name="Jackson L."/>
            <person name="Javaid M."/>
            <person name="Korchina V."/>
            <person name="Kovar C."/>
            <person name="Mata R."/>
            <person name="Mathew T."/>
            <person name="Ngo R."/>
            <person name="Nguyen L."/>
            <person name="Nguyen N."/>
            <person name="Okwuonu G."/>
            <person name="Ongeri F."/>
            <person name="Pham C."/>
            <person name="Simmons D."/>
            <person name="Wilczek-Boney K."/>
            <person name="Hale W."/>
            <person name="Jakkamsetti A."/>
            <person name="Pham P."/>
            <person name="Ruth R."/>
            <person name="San Lucas F."/>
            <person name="Warren J."/>
            <person name="Zhang J."/>
            <person name="Zhao Z."/>
            <person name="Zhou C."/>
            <person name="Zhu D."/>
            <person name="Lee S."/>
            <person name="Bess C."/>
            <person name="Blankenburg K."/>
            <person name="Forbes L."/>
            <person name="Fu Q."/>
            <person name="Gubbala S."/>
            <person name="Hirani K."/>
            <person name="Jayaseelan J.C."/>
            <person name="Lara F."/>
            <person name="Munidasa M."/>
            <person name="Palculict T."/>
            <person name="Patil S."/>
            <person name="Pu L.-L."/>
            <person name="Saada N."/>
            <person name="Tang L."/>
            <person name="Weissenberger G."/>
            <person name="Zhu Y."/>
            <person name="Hemphill L."/>
            <person name="Shang Y."/>
            <person name="Youmans B."/>
            <person name="Ayvaz T."/>
            <person name="Ross M."/>
            <person name="Santibanez J."/>
            <person name="Aqrawi P."/>
            <person name="Gross S."/>
            <person name="Joshi V."/>
            <person name="Fowler G."/>
            <person name="Nazareth L."/>
            <person name="Reid J."/>
            <person name="Worley K."/>
            <person name="Petrosino J."/>
            <person name="Highlander S."/>
            <person name="Gibbs R."/>
        </authorList>
    </citation>
    <scope>NUCLEOTIDE SEQUENCE [LARGE SCALE GENOMIC DNA]</scope>
    <source>
        <strain evidence="1 2">ATCC 35242</strain>
    </source>
</reference>
<dbReference type="AlphaFoldDB" id="E6M340"/>